<evidence type="ECO:0000256" key="12">
    <source>
        <dbReference type="PROSITE-ProRule" id="PRU10052"/>
    </source>
</evidence>
<evidence type="ECO:0000256" key="8">
    <source>
        <dbReference type="ARBA" id="ARBA00023157"/>
    </source>
</evidence>
<dbReference type="OrthoDB" id="1546079at2759"/>
<comment type="subcellular location">
    <subcellularLocation>
        <location evidence="1">Secreted</location>
    </subcellularLocation>
</comment>
<gene>
    <name evidence="15" type="ORF">Egran_01928</name>
</gene>
<evidence type="ECO:0000256" key="14">
    <source>
        <dbReference type="SAM" id="SignalP"/>
    </source>
</evidence>
<dbReference type="Gene3D" id="2.160.20.10">
    <property type="entry name" value="Single-stranded right-handed beta-helix, Pectin lyase-like"/>
    <property type="match status" value="1"/>
</dbReference>
<evidence type="ECO:0000256" key="3">
    <source>
        <dbReference type="ARBA" id="ARBA00012736"/>
    </source>
</evidence>
<evidence type="ECO:0000256" key="13">
    <source>
        <dbReference type="RuleBase" id="RU361169"/>
    </source>
</evidence>
<accession>A0A232M1M6</accession>
<keyword evidence="8" id="KW-1015">Disulfide bond</keyword>
<dbReference type="SUPFAM" id="SSF51126">
    <property type="entry name" value="Pectin lyase-like"/>
    <property type="match status" value="1"/>
</dbReference>
<dbReference type="GO" id="GO:0005576">
    <property type="term" value="C:extracellular region"/>
    <property type="evidence" value="ECO:0007669"/>
    <property type="project" value="UniProtKB-SubCell"/>
</dbReference>
<evidence type="ECO:0000313" key="15">
    <source>
        <dbReference type="EMBL" id="OXV10311.1"/>
    </source>
</evidence>
<evidence type="ECO:0000256" key="4">
    <source>
        <dbReference type="ARBA" id="ARBA00022525"/>
    </source>
</evidence>
<keyword evidence="5 14" id="KW-0732">Signal</keyword>
<dbReference type="GO" id="GO:0004650">
    <property type="term" value="F:polygalacturonase activity"/>
    <property type="evidence" value="ECO:0007669"/>
    <property type="project" value="UniProtKB-EC"/>
</dbReference>
<dbReference type="InterPro" id="IPR050434">
    <property type="entry name" value="Glycosyl_hydrlase_28"/>
</dbReference>
<keyword evidence="4" id="KW-0964">Secreted</keyword>
<feature type="signal peptide" evidence="14">
    <location>
        <begin position="1"/>
        <end position="21"/>
    </location>
</feature>
<dbReference type="PANTHER" id="PTHR31884:SF1">
    <property type="entry name" value="POLYGALACTURONASE"/>
    <property type="match status" value="1"/>
</dbReference>
<dbReference type="Pfam" id="PF00295">
    <property type="entry name" value="Glyco_hydro_28"/>
    <property type="match status" value="1"/>
</dbReference>
<keyword evidence="10" id="KW-0961">Cell wall biogenesis/degradation</keyword>
<dbReference type="PROSITE" id="PS00502">
    <property type="entry name" value="POLYGALACTURONASE"/>
    <property type="match status" value="1"/>
</dbReference>
<dbReference type="EMBL" id="NPHW01003006">
    <property type="protein sequence ID" value="OXV10311.1"/>
    <property type="molecule type" value="Genomic_DNA"/>
</dbReference>
<dbReference type="Proteomes" id="UP000243515">
    <property type="component" value="Unassembled WGS sequence"/>
</dbReference>
<evidence type="ECO:0000256" key="10">
    <source>
        <dbReference type="ARBA" id="ARBA00023316"/>
    </source>
</evidence>
<feature type="active site" evidence="12">
    <location>
        <position position="234"/>
    </location>
</feature>
<dbReference type="EC" id="3.2.1.15" evidence="3"/>
<evidence type="ECO:0000256" key="6">
    <source>
        <dbReference type="ARBA" id="ARBA00022737"/>
    </source>
</evidence>
<dbReference type="GO" id="GO:0071555">
    <property type="term" value="P:cell wall organization"/>
    <property type="evidence" value="ECO:0007669"/>
    <property type="project" value="UniProtKB-KW"/>
</dbReference>
<evidence type="ECO:0000313" key="16">
    <source>
        <dbReference type="Proteomes" id="UP000243515"/>
    </source>
</evidence>
<dbReference type="GO" id="GO:0045490">
    <property type="term" value="P:pectin catabolic process"/>
    <property type="evidence" value="ECO:0007669"/>
    <property type="project" value="TreeGrafter"/>
</dbReference>
<dbReference type="PANTHER" id="PTHR31884">
    <property type="entry name" value="POLYGALACTURONASE"/>
    <property type="match status" value="1"/>
</dbReference>
<evidence type="ECO:0000256" key="11">
    <source>
        <dbReference type="ARBA" id="ARBA00034074"/>
    </source>
</evidence>
<comment type="catalytic activity">
    <reaction evidence="11">
        <text>(1,4-alpha-D-galacturonosyl)n+m + H2O = (1,4-alpha-D-galacturonosyl)n + (1,4-alpha-D-galacturonosyl)m.</text>
        <dbReference type="EC" id="3.2.1.15"/>
    </reaction>
</comment>
<dbReference type="AlphaFoldDB" id="A0A232M1M6"/>
<evidence type="ECO:0000256" key="1">
    <source>
        <dbReference type="ARBA" id="ARBA00004613"/>
    </source>
</evidence>
<reference evidence="15 16" key="1">
    <citation type="journal article" date="2015" name="Environ. Microbiol.">
        <title>Metagenome sequence of Elaphomyces granulatus from sporocarp tissue reveals Ascomycota ectomycorrhizal fingerprints of genome expansion and a Proteobacteria-rich microbiome.</title>
        <authorList>
            <person name="Quandt C.A."/>
            <person name="Kohler A."/>
            <person name="Hesse C.N."/>
            <person name="Sharpton T.J."/>
            <person name="Martin F."/>
            <person name="Spatafora J.W."/>
        </authorList>
    </citation>
    <scope>NUCLEOTIDE SEQUENCE [LARGE SCALE GENOMIC DNA]</scope>
    <source>
        <strain evidence="15 16">OSC145934</strain>
    </source>
</reference>
<keyword evidence="9 13" id="KW-0326">Glycosidase</keyword>
<comment type="caution">
    <text evidence="15">The sequence shown here is derived from an EMBL/GenBank/DDBJ whole genome shotgun (WGS) entry which is preliminary data.</text>
</comment>
<dbReference type="InterPro" id="IPR000743">
    <property type="entry name" value="Glyco_hydro_28"/>
</dbReference>
<comment type="similarity">
    <text evidence="2 13">Belongs to the glycosyl hydrolase 28 family.</text>
</comment>
<feature type="chain" id="PRO_5013393974" description="endo-polygalacturonase" evidence="14">
    <location>
        <begin position="22"/>
        <end position="352"/>
    </location>
</feature>
<evidence type="ECO:0000256" key="2">
    <source>
        <dbReference type="ARBA" id="ARBA00008834"/>
    </source>
</evidence>
<dbReference type="InterPro" id="IPR012334">
    <property type="entry name" value="Pectin_lyas_fold"/>
</dbReference>
<dbReference type="SMART" id="SM00710">
    <property type="entry name" value="PbH1"/>
    <property type="match status" value="4"/>
</dbReference>
<sequence length="352" mass="35787">MGARGALVALIALLGSSAVIAIPTPSSSYEYGYGSCTFTGSTGAASAIASKSSCSTITLNNVAVPAGKTLDLSKLGQGAIVTFEGETTFGYSEWEGPLILISGSGITVTGASGSVINGDGGRWWDGKGGNGGKKKPGFFAAHRLNSSTITGVTIKNSLVQVFSIDDSTDLTLSQVTIDNSAGDSTGAHNTDAFDIGQSTGVTITGAKVYNQDDCIAINSGKNILVTDSYCHGGHGLSIGSVGIRIKAIYDNSGSIDNITYKNITITGITKYGIVIRQDYTSTTGEYSGNPTDGIPITNVALSNINGSLSSSATEISIGCCQGSCSEWTWDSVAISGGKTSTNCLGLPSGIKC</sequence>
<organism evidence="15 16">
    <name type="scientific">Elaphomyces granulatus</name>
    <dbReference type="NCBI Taxonomy" id="519963"/>
    <lineage>
        <taxon>Eukaryota</taxon>
        <taxon>Fungi</taxon>
        <taxon>Dikarya</taxon>
        <taxon>Ascomycota</taxon>
        <taxon>Pezizomycotina</taxon>
        <taxon>Eurotiomycetes</taxon>
        <taxon>Eurotiomycetidae</taxon>
        <taxon>Eurotiales</taxon>
        <taxon>Elaphomycetaceae</taxon>
        <taxon>Elaphomyces</taxon>
    </lineage>
</organism>
<proteinExistence type="inferred from homology"/>
<evidence type="ECO:0000256" key="9">
    <source>
        <dbReference type="ARBA" id="ARBA00023295"/>
    </source>
</evidence>
<dbReference type="InterPro" id="IPR011050">
    <property type="entry name" value="Pectin_lyase_fold/virulence"/>
</dbReference>
<keyword evidence="6" id="KW-0677">Repeat</keyword>
<keyword evidence="7 13" id="KW-0378">Hydrolase</keyword>
<name>A0A232M1M6_9EURO</name>
<protein>
    <recommendedName>
        <fullName evidence="3">endo-polygalacturonase</fullName>
        <ecNumber evidence="3">3.2.1.15</ecNumber>
    </recommendedName>
</protein>
<evidence type="ECO:0000256" key="7">
    <source>
        <dbReference type="ARBA" id="ARBA00022801"/>
    </source>
</evidence>
<dbReference type="InterPro" id="IPR006626">
    <property type="entry name" value="PbH1"/>
</dbReference>
<evidence type="ECO:0000256" key="5">
    <source>
        <dbReference type="ARBA" id="ARBA00022729"/>
    </source>
</evidence>
<keyword evidence="16" id="KW-1185">Reference proteome</keyword>